<dbReference type="OrthoDB" id="425681at2759"/>
<accession>A0A4C1SN87</accession>
<dbReference type="Proteomes" id="UP000299102">
    <property type="component" value="Unassembled WGS sequence"/>
</dbReference>
<organism evidence="1 2">
    <name type="scientific">Eumeta variegata</name>
    <name type="common">Bagworm moth</name>
    <name type="synonym">Eumeta japonica</name>
    <dbReference type="NCBI Taxonomy" id="151549"/>
    <lineage>
        <taxon>Eukaryota</taxon>
        <taxon>Metazoa</taxon>
        <taxon>Ecdysozoa</taxon>
        <taxon>Arthropoda</taxon>
        <taxon>Hexapoda</taxon>
        <taxon>Insecta</taxon>
        <taxon>Pterygota</taxon>
        <taxon>Neoptera</taxon>
        <taxon>Endopterygota</taxon>
        <taxon>Lepidoptera</taxon>
        <taxon>Glossata</taxon>
        <taxon>Ditrysia</taxon>
        <taxon>Tineoidea</taxon>
        <taxon>Psychidae</taxon>
        <taxon>Oiketicinae</taxon>
        <taxon>Eumeta</taxon>
    </lineage>
</organism>
<keyword evidence="2" id="KW-1185">Reference proteome</keyword>
<protein>
    <recommendedName>
        <fullName evidence="3">Reverse transcriptase domain-containing protein</fullName>
    </recommendedName>
</protein>
<comment type="caution">
    <text evidence="1">The sequence shown here is derived from an EMBL/GenBank/DDBJ whole genome shotgun (WGS) entry which is preliminary data.</text>
</comment>
<dbReference type="EMBL" id="BGZK01000010">
    <property type="protein sequence ID" value="GBP03444.1"/>
    <property type="molecule type" value="Genomic_DNA"/>
</dbReference>
<dbReference type="AlphaFoldDB" id="A0A4C1SN87"/>
<name>A0A4C1SN87_EUMVA</name>
<evidence type="ECO:0000313" key="1">
    <source>
        <dbReference type="EMBL" id="GBP03444.1"/>
    </source>
</evidence>
<gene>
    <name evidence="1" type="ORF">EVAR_101806_1</name>
</gene>
<proteinExistence type="predicted"/>
<sequence length="83" mass="9974">MDELSVQYFLYADDQVILAPTAQELPCGLQEMKDRWRNSDVRERCGLKEYVVIRIERGMLRWFGHLEKMNESRPTKQFYISNM</sequence>
<reference evidence="1 2" key="1">
    <citation type="journal article" date="2019" name="Commun. Biol.">
        <title>The bagworm genome reveals a unique fibroin gene that provides high tensile strength.</title>
        <authorList>
            <person name="Kono N."/>
            <person name="Nakamura H."/>
            <person name="Ohtoshi R."/>
            <person name="Tomita M."/>
            <person name="Numata K."/>
            <person name="Arakawa K."/>
        </authorList>
    </citation>
    <scope>NUCLEOTIDE SEQUENCE [LARGE SCALE GENOMIC DNA]</scope>
</reference>
<evidence type="ECO:0008006" key="3">
    <source>
        <dbReference type="Google" id="ProtNLM"/>
    </source>
</evidence>
<evidence type="ECO:0000313" key="2">
    <source>
        <dbReference type="Proteomes" id="UP000299102"/>
    </source>
</evidence>